<protein>
    <submittedName>
        <fullName evidence="1">Uncharacterized protein</fullName>
    </submittedName>
</protein>
<evidence type="ECO:0000313" key="1">
    <source>
        <dbReference type="EMBL" id="MBT1696188.1"/>
    </source>
</evidence>
<accession>A0AAP2GLT6</accession>
<name>A0AAP2GLT6_9BACT</name>
<organism evidence="1 2">
    <name type="scientific">Chryseosolibacter histidini</name>
    <dbReference type="NCBI Taxonomy" id="2782349"/>
    <lineage>
        <taxon>Bacteria</taxon>
        <taxon>Pseudomonadati</taxon>
        <taxon>Bacteroidota</taxon>
        <taxon>Cytophagia</taxon>
        <taxon>Cytophagales</taxon>
        <taxon>Chryseotaleaceae</taxon>
        <taxon>Chryseosolibacter</taxon>
    </lineage>
</organism>
<reference evidence="1 2" key="1">
    <citation type="submission" date="2021-05" db="EMBL/GenBank/DDBJ databases">
        <title>A Polyphasic approach of four new species of the genus Ohtaekwangia: Ohtaekwangia histidinii sp. nov., Ohtaekwangia cretensis sp. nov., Ohtaekwangia indiensis sp. nov., Ohtaekwangia reichenbachii sp. nov. from diverse environment.</title>
        <authorList>
            <person name="Octaviana S."/>
        </authorList>
    </citation>
    <scope>NUCLEOTIDE SEQUENCE [LARGE SCALE GENOMIC DNA]</scope>
    <source>
        <strain evidence="1 2">PWU4</strain>
    </source>
</reference>
<sequence>MTLDDPIWKDLEGGYRTEYDASVPLKWLENSITIEQTQEIFEELWDELHHQGDVGLASYLAVPQLIRIAKKKGLFEWNILGLCALIEQQRHLGNNPALPDQYKQYYTNGLSELRGYISANINKETDDTIFRMACAALATCSGRIKLGKAIMELEEDVMDEFLEQF</sequence>
<proteinExistence type="predicted"/>
<dbReference type="RefSeq" id="WP_254161254.1">
    <property type="nucleotide sequence ID" value="NZ_JAHESF010000003.1"/>
</dbReference>
<dbReference type="AlphaFoldDB" id="A0AAP2GLT6"/>
<keyword evidence="2" id="KW-1185">Reference proteome</keyword>
<evidence type="ECO:0000313" key="2">
    <source>
        <dbReference type="Proteomes" id="UP001319200"/>
    </source>
</evidence>
<dbReference type="Proteomes" id="UP001319200">
    <property type="component" value="Unassembled WGS sequence"/>
</dbReference>
<comment type="caution">
    <text evidence="1">The sequence shown here is derived from an EMBL/GenBank/DDBJ whole genome shotgun (WGS) entry which is preliminary data.</text>
</comment>
<gene>
    <name evidence="1" type="ORF">KK083_04840</name>
</gene>
<dbReference type="EMBL" id="JAHESF010000003">
    <property type="protein sequence ID" value="MBT1696188.1"/>
    <property type="molecule type" value="Genomic_DNA"/>
</dbReference>